<organism evidence="1 2">
    <name type="scientific">Lactuca virosa</name>
    <dbReference type="NCBI Taxonomy" id="75947"/>
    <lineage>
        <taxon>Eukaryota</taxon>
        <taxon>Viridiplantae</taxon>
        <taxon>Streptophyta</taxon>
        <taxon>Embryophyta</taxon>
        <taxon>Tracheophyta</taxon>
        <taxon>Spermatophyta</taxon>
        <taxon>Magnoliopsida</taxon>
        <taxon>eudicotyledons</taxon>
        <taxon>Gunneridae</taxon>
        <taxon>Pentapetalae</taxon>
        <taxon>asterids</taxon>
        <taxon>campanulids</taxon>
        <taxon>Asterales</taxon>
        <taxon>Asteraceae</taxon>
        <taxon>Cichorioideae</taxon>
        <taxon>Cichorieae</taxon>
        <taxon>Lactucinae</taxon>
        <taxon>Lactuca</taxon>
    </lineage>
</organism>
<accession>A0AAU9M5D2</accession>
<name>A0AAU9M5D2_9ASTR</name>
<gene>
    <name evidence="1" type="ORF">LVIROSA_LOCUS8180</name>
</gene>
<proteinExistence type="predicted"/>
<sequence length="161" mass="18650">MSPGGWICKVRRSDRQRSESSSLCGKPSLPKKALNSSTVEGMAMSYCFSFYFPVRRDWRKNGGSKLTSVADSFCREHPIFLIFFISFPLSNQTDELRRRLSKQLILINLSSNASTVRSISITLIQVQDLFHVSALRFHLCFRELNPKPFYRIFILFQIEEE</sequence>
<protein>
    <submittedName>
        <fullName evidence="1">Uncharacterized protein</fullName>
    </submittedName>
</protein>
<dbReference type="EMBL" id="CAKMRJ010001112">
    <property type="protein sequence ID" value="CAH1420736.1"/>
    <property type="molecule type" value="Genomic_DNA"/>
</dbReference>
<evidence type="ECO:0000313" key="2">
    <source>
        <dbReference type="Proteomes" id="UP001157418"/>
    </source>
</evidence>
<evidence type="ECO:0000313" key="1">
    <source>
        <dbReference type="EMBL" id="CAH1420736.1"/>
    </source>
</evidence>
<dbReference type="AlphaFoldDB" id="A0AAU9M5D2"/>
<keyword evidence="2" id="KW-1185">Reference proteome</keyword>
<dbReference type="Proteomes" id="UP001157418">
    <property type="component" value="Unassembled WGS sequence"/>
</dbReference>
<comment type="caution">
    <text evidence="1">The sequence shown here is derived from an EMBL/GenBank/DDBJ whole genome shotgun (WGS) entry which is preliminary data.</text>
</comment>
<reference evidence="1 2" key="1">
    <citation type="submission" date="2022-01" db="EMBL/GenBank/DDBJ databases">
        <authorList>
            <person name="Xiong W."/>
            <person name="Schranz E."/>
        </authorList>
    </citation>
    <scope>NUCLEOTIDE SEQUENCE [LARGE SCALE GENOMIC DNA]</scope>
</reference>